<dbReference type="InterPro" id="IPR012967">
    <property type="entry name" value="COMT_dimerisation"/>
</dbReference>
<dbReference type="EMBL" id="ML735218">
    <property type="protein sequence ID" value="KAE8395424.1"/>
    <property type="molecule type" value="Genomic_DNA"/>
</dbReference>
<dbReference type="SUPFAM" id="SSF53335">
    <property type="entry name" value="S-adenosyl-L-methionine-dependent methyltransferases"/>
    <property type="match status" value="1"/>
</dbReference>
<name>A0A5N6FCI8_PETAA</name>
<dbReference type="Pfam" id="PF08100">
    <property type="entry name" value="Dimerisation"/>
    <property type="match status" value="1"/>
</dbReference>
<dbReference type="PANTHER" id="PTHR43712">
    <property type="entry name" value="PUTATIVE (AFU_ORTHOLOGUE AFUA_4G14580)-RELATED"/>
    <property type="match status" value="1"/>
</dbReference>
<evidence type="ECO:0000259" key="5">
    <source>
        <dbReference type="Pfam" id="PF08100"/>
    </source>
</evidence>
<feature type="domain" description="O-methyltransferase C-terminal" evidence="4">
    <location>
        <begin position="185"/>
        <end position="384"/>
    </location>
</feature>
<accession>A0A5N7CMQ2</accession>
<feature type="domain" description="O-methyltransferase dimerisation" evidence="5">
    <location>
        <begin position="78"/>
        <end position="147"/>
    </location>
</feature>
<keyword evidence="3" id="KW-0949">S-adenosyl-L-methionine</keyword>
<dbReference type="GO" id="GO:0032259">
    <property type="term" value="P:methylation"/>
    <property type="evidence" value="ECO:0007669"/>
    <property type="project" value="UniProtKB-KW"/>
</dbReference>
<dbReference type="GO" id="GO:0046983">
    <property type="term" value="F:protein dimerization activity"/>
    <property type="evidence" value="ECO:0007669"/>
    <property type="project" value="InterPro"/>
</dbReference>
<dbReference type="Gene3D" id="1.10.10.10">
    <property type="entry name" value="Winged helix-like DNA-binding domain superfamily/Winged helix DNA-binding domain"/>
    <property type="match status" value="1"/>
</dbReference>
<sequence length="406" mass="44937">MGSEDFCNIPSLVDAMNKVTAAYKSSLLPDPAASPSPILSETEVERQHLASAARGLLAVVQEPRQAVLQLGLQGPLLACIRTAITLNIFGLIPHNSEGITATELQVKTGADKALIIRIMRAMTSSKLVLELGEERYAHTPTSLAFLSPVCGIFTHLFDEGLPTAWKIPEYLATMGYKDPNENGMTAFQYAFQTHLPFFEWLGVHPKQRESYITGMSSSYRGGKSVGLAYPFDIELAGCTENEVVMVDIGGNAGQLLVQIKERFPQLSGRMIVQDRAETLKAAQQKQGIEYMPHDFFTPQPVIGAKAYYFRSIFHDWSDAFCRKILQNLVPSMTPGYSKLLISDAVLPSVDAPLYWALMDIQMMGISGLERTERQWRDLLESEGLQIVKIWASKAKDEFVIEAALPC</sequence>
<organism evidence="6">
    <name type="scientific">Petromyces alliaceus</name>
    <name type="common">Aspergillus alliaceus</name>
    <dbReference type="NCBI Taxonomy" id="209559"/>
    <lineage>
        <taxon>Eukaryota</taxon>
        <taxon>Fungi</taxon>
        <taxon>Dikarya</taxon>
        <taxon>Ascomycota</taxon>
        <taxon>Pezizomycotina</taxon>
        <taxon>Eurotiomycetes</taxon>
        <taxon>Eurotiomycetidae</taxon>
        <taxon>Eurotiales</taxon>
        <taxon>Aspergillaceae</taxon>
        <taxon>Aspergillus</taxon>
        <taxon>Aspergillus subgen. Circumdati</taxon>
    </lineage>
</organism>
<dbReference type="OrthoDB" id="2410195at2759"/>
<dbReference type="AlphaFoldDB" id="A0A5N6FCI8"/>
<dbReference type="Proteomes" id="UP000326877">
    <property type="component" value="Unassembled WGS sequence"/>
</dbReference>
<dbReference type="SUPFAM" id="SSF46785">
    <property type="entry name" value="Winged helix' DNA-binding domain"/>
    <property type="match status" value="1"/>
</dbReference>
<dbReference type="InterPro" id="IPR029063">
    <property type="entry name" value="SAM-dependent_MTases_sf"/>
</dbReference>
<evidence type="ECO:0000256" key="1">
    <source>
        <dbReference type="ARBA" id="ARBA00022603"/>
    </source>
</evidence>
<protein>
    <submittedName>
        <fullName evidence="6">S-adenosyl-L-methionine-dependent methyltransferase</fullName>
    </submittedName>
</protein>
<keyword evidence="2 6" id="KW-0808">Transferase</keyword>
<accession>A0A5N6FCI8</accession>
<dbReference type="InterPro" id="IPR016461">
    <property type="entry name" value="COMT-like"/>
</dbReference>
<evidence type="ECO:0000256" key="3">
    <source>
        <dbReference type="ARBA" id="ARBA00022691"/>
    </source>
</evidence>
<dbReference type="Gene3D" id="3.40.50.150">
    <property type="entry name" value="Vaccinia Virus protein VP39"/>
    <property type="match status" value="1"/>
</dbReference>
<gene>
    <name evidence="6" type="ORF">BDV23DRAFT_178480</name>
</gene>
<dbReference type="InterPro" id="IPR036388">
    <property type="entry name" value="WH-like_DNA-bd_sf"/>
</dbReference>
<dbReference type="Pfam" id="PF00891">
    <property type="entry name" value="Methyltransf_2"/>
    <property type="match status" value="1"/>
</dbReference>
<dbReference type="OMA" id="IRIMRAM"/>
<dbReference type="GO" id="GO:0044550">
    <property type="term" value="P:secondary metabolite biosynthetic process"/>
    <property type="evidence" value="ECO:0007669"/>
    <property type="project" value="UniProtKB-ARBA"/>
</dbReference>
<dbReference type="InterPro" id="IPR001077">
    <property type="entry name" value="COMT_C"/>
</dbReference>
<dbReference type="PANTHER" id="PTHR43712:SF1">
    <property type="entry name" value="HYPOTHETICAL O-METHYLTRANSFERASE (EUROFUNG)-RELATED"/>
    <property type="match status" value="1"/>
</dbReference>
<reference evidence="6" key="1">
    <citation type="submission" date="2019-04" db="EMBL/GenBank/DDBJ databases">
        <title>Friends and foes A comparative genomics studyof 23 Aspergillus species from section Flavi.</title>
        <authorList>
            <consortium name="DOE Joint Genome Institute"/>
            <person name="Kjaerbolling I."/>
            <person name="Vesth T."/>
            <person name="Frisvad J.C."/>
            <person name="Nybo J.L."/>
            <person name="Theobald S."/>
            <person name="Kildgaard S."/>
            <person name="Isbrandt T."/>
            <person name="Kuo A."/>
            <person name="Sato A."/>
            <person name="Lyhne E.K."/>
            <person name="Kogle M.E."/>
            <person name="Wiebenga A."/>
            <person name="Kun R.S."/>
            <person name="Lubbers R.J."/>
            <person name="Makela M.R."/>
            <person name="Barry K."/>
            <person name="Chovatia M."/>
            <person name="Clum A."/>
            <person name="Daum C."/>
            <person name="Haridas S."/>
            <person name="He G."/>
            <person name="LaButti K."/>
            <person name="Lipzen A."/>
            <person name="Mondo S."/>
            <person name="Riley R."/>
            <person name="Salamov A."/>
            <person name="Simmons B.A."/>
            <person name="Magnuson J.K."/>
            <person name="Henrissat B."/>
            <person name="Mortensen U.H."/>
            <person name="Larsen T.O."/>
            <person name="Devries R.P."/>
            <person name="Grigoriev I.V."/>
            <person name="Machida M."/>
            <person name="Baker S.E."/>
            <person name="Andersen M.R."/>
        </authorList>
    </citation>
    <scope>NUCLEOTIDE SEQUENCE [LARGE SCALE GENOMIC DNA]</scope>
    <source>
        <strain evidence="6">IBT 14317</strain>
    </source>
</reference>
<evidence type="ECO:0000256" key="2">
    <source>
        <dbReference type="ARBA" id="ARBA00022679"/>
    </source>
</evidence>
<evidence type="ECO:0000313" key="6">
    <source>
        <dbReference type="EMBL" id="KAE8395424.1"/>
    </source>
</evidence>
<keyword evidence="1 6" id="KW-0489">Methyltransferase</keyword>
<dbReference type="InterPro" id="IPR036390">
    <property type="entry name" value="WH_DNA-bd_sf"/>
</dbReference>
<proteinExistence type="predicted"/>
<evidence type="ECO:0000259" key="4">
    <source>
        <dbReference type="Pfam" id="PF00891"/>
    </source>
</evidence>
<dbReference type="GO" id="GO:0008171">
    <property type="term" value="F:O-methyltransferase activity"/>
    <property type="evidence" value="ECO:0007669"/>
    <property type="project" value="InterPro"/>
</dbReference>
<dbReference type="PROSITE" id="PS51683">
    <property type="entry name" value="SAM_OMT_II"/>
    <property type="match status" value="1"/>
</dbReference>